<dbReference type="VEuPathDB" id="FungiDB:JI435_405970"/>
<gene>
    <name evidence="2" type="ORF">JI435_405970</name>
</gene>
<dbReference type="Proteomes" id="UP000663193">
    <property type="component" value="Chromosome 4"/>
</dbReference>
<name>A0A7U2EXG0_PHANO</name>
<reference evidence="3" key="1">
    <citation type="journal article" date="2021" name="BMC Genomics">
        <title>Chromosome-level genome assembly and manually-curated proteome of model necrotroph Parastagonospora nodorum Sn15 reveals a genome-wide trove of candidate effector homologs, and redundancy of virulence-related functions within an accessory chromosome.</title>
        <authorList>
            <person name="Bertazzoni S."/>
            <person name="Jones D.A.B."/>
            <person name="Phan H.T."/>
            <person name="Tan K.-C."/>
            <person name="Hane J.K."/>
        </authorList>
    </citation>
    <scope>NUCLEOTIDE SEQUENCE [LARGE SCALE GENOMIC DNA]</scope>
    <source>
        <strain evidence="3">SN15 / ATCC MYA-4574 / FGSC 10173)</strain>
    </source>
</reference>
<dbReference type="EMBL" id="CP069026">
    <property type="protein sequence ID" value="QRC94522.1"/>
    <property type="molecule type" value="Genomic_DNA"/>
</dbReference>
<sequence length="125" mass="13921">MTQHHQRHIPSRPSASYPNFSSIIPRDYPPKPALNTPPCDFGATSRQLHPNTSITALRHTTGPLLPSGPGQFLTRRTLVCTSPRSPWLTLQRASISLGEIQRQLHMRSLVACESRGCTTFSRAKH</sequence>
<protein>
    <submittedName>
        <fullName evidence="2">Uncharacterized protein</fullName>
    </submittedName>
</protein>
<evidence type="ECO:0000313" key="3">
    <source>
        <dbReference type="Proteomes" id="UP000663193"/>
    </source>
</evidence>
<evidence type="ECO:0000313" key="2">
    <source>
        <dbReference type="EMBL" id="QRC94522.1"/>
    </source>
</evidence>
<proteinExistence type="predicted"/>
<accession>A0A7U2EXG0</accession>
<feature type="compositionally biased region" description="Basic residues" evidence="1">
    <location>
        <begin position="1"/>
        <end position="10"/>
    </location>
</feature>
<feature type="compositionally biased region" description="Polar residues" evidence="1">
    <location>
        <begin position="13"/>
        <end position="22"/>
    </location>
</feature>
<keyword evidence="3" id="KW-1185">Reference proteome</keyword>
<feature type="region of interest" description="Disordered" evidence="1">
    <location>
        <begin position="1"/>
        <end position="35"/>
    </location>
</feature>
<dbReference type="AlphaFoldDB" id="A0A7U2EXG0"/>
<organism evidence="2 3">
    <name type="scientific">Phaeosphaeria nodorum (strain SN15 / ATCC MYA-4574 / FGSC 10173)</name>
    <name type="common">Glume blotch fungus</name>
    <name type="synonym">Parastagonospora nodorum</name>
    <dbReference type="NCBI Taxonomy" id="321614"/>
    <lineage>
        <taxon>Eukaryota</taxon>
        <taxon>Fungi</taxon>
        <taxon>Dikarya</taxon>
        <taxon>Ascomycota</taxon>
        <taxon>Pezizomycotina</taxon>
        <taxon>Dothideomycetes</taxon>
        <taxon>Pleosporomycetidae</taxon>
        <taxon>Pleosporales</taxon>
        <taxon>Pleosporineae</taxon>
        <taxon>Phaeosphaeriaceae</taxon>
        <taxon>Parastagonospora</taxon>
    </lineage>
</organism>
<evidence type="ECO:0000256" key="1">
    <source>
        <dbReference type="SAM" id="MobiDB-lite"/>
    </source>
</evidence>